<dbReference type="Gene3D" id="3.60.15.10">
    <property type="entry name" value="Ribonuclease Z/Hydroxyacylglutathione hydrolase-like"/>
    <property type="match status" value="1"/>
</dbReference>
<organism evidence="2 3">
    <name type="scientific">Oceanobacillus arenosus</name>
    <dbReference type="NCBI Taxonomy" id="1229153"/>
    <lineage>
        <taxon>Bacteria</taxon>
        <taxon>Bacillati</taxon>
        <taxon>Bacillota</taxon>
        <taxon>Bacilli</taxon>
        <taxon>Bacillales</taxon>
        <taxon>Bacillaceae</taxon>
        <taxon>Oceanobacillus</taxon>
    </lineage>
</organism>
<accession>A0A3D8PQ55</accession>
<comment type="caution">
    <text evidence="2">The sequence shown here is derived from an EMBL/GenBank/DDBJ whole genome shotgun (WGS) entry which is preliminary data.</text>
</comment>
<evidence type="ECO:0000259" key="1">
    <source>
        <dbReference type="SMART" id="SM00849"/>
    </source>
</evidence>
<dbReference type="InterPro" id="IPR001279">
    <property type="entry name" value="Metallo-B-lactamas"/>
</dbReference>
<dbReference type="SMART" id="SM00849">
    <property type="entry name" value="Lactamase_B"/>
    <property type="match status" value="1"/>
</dbReference>
<protein>
    <recommendedName>
        <fullName evidence="1">Metallo-beta-lactamase domain-containing protein</fullName>
    </recommendedName>
</protein>
<feature type="domain" description="Metallo-beta-lactamase" evidence="1">
    <location>
        <begin position="22"/>
        <end position="223"/>
    </location>
</feature>
<dbReference type="InterPro" id="IPR050662">
    <property type="entry name" value="Sec-metab_biosynth-thioest"/>
</dbReference>
<dbReference type="OrthoDB" id="9761531at2"/>
<keyword evidence="3" id="KW-1185">Reference proteome</keyword>
<sequence>MLINVTENIDKLVIQFPGGMGELNSYLFKGENGYTVVDTGVYSEQAIETWKQFLASGITIEKVVLTHTHQDHIGLAKWFQEQIHVPVIVSKSGYEEMKLNCRPQLEEEFKALLLAHGAPGIPEKMRNQSFIYDFEPDGFFENHEQIKLGNDTYETIWTPGHAPDHFCFYNREKKLMVIGDHVLKDISPVIGLWNGKEDNPLREYFPSLAIMHDYPTDIALPGHGELIYHLSDRARELEIRHQQRLAQVLELVQNEGKTAYEVCMEFYGTLNIIIYLSPFMSCLTRLIYLESIGKVHREEVNGKFLFRANKVVVEA</sequence>
<dbReference type="Proteomes" id="UP000257143">
    <property type="component" value="Unassembled WGS sequence"/>
</dbReference>
<dbReference type="EMBL" id="PIOC01000017">
    <property type="protein sequence ID" value="RDW18104.1"/>
    <property type="molecule type" value="Genomic_DNA"/>
</dbReference>
<evidence type="ECO:0000313" key="3">
    <source>
        <dbReference type="Proteomes" id="UP000257143"/>
    </source>
</evidence>
<dbReference type="AlphaFoldDB" id="A0A3D8PQ55"/>
<dbReference type="PANTHER" id="PTHR23131">
    <property type="entry name" value="ENDORIBONUCLEASE LACTB2"/>
    <property type="match status" value="1"/>
</dbReference>
<dbReference type="PANTHER" id="PTHR23131:SF4">
    <property type="entry name" value="METALLO-BETA-LACTAMASE SUPERFAMILY POTEIN"/>
    <property type="match status" value="1"/>
</dbReference>
<dbReference type="Pfam" id="PF00753">
    <property type="entry name" value="Lactamase_B"/>
    <property type="match status" value="1"/>
</dbReference>
<dbReference type="RefSeq" id="WP_115773286.1">
    <property type="nucleotide sequence ID" value="NZ_PIOC01000017.1"/>
</dbReference>
<gene>
    <name evidence="2" type="ORF">CWR48_10945</name>
</gene>
<proteinExistence type="predicted"/>
<evidence type="ECO:0000313" key="2">
    <source>
        <dbReference type="EMBL" id="RDW18104.1"/>
    </source>
</evidence>
<name>A0A3D8PQ55_9BACI</name>
<dbReference type="SUPFAM" id="SSF56281">
    <property type="entry name" value="Metallo-hydrolase/oxidoreductase"/>
    <property type="match status" value="1"/>
</dbReference>
<dbReference type="InterPro" id="IPR036866">
    <property type="entry name" value="RibonucZ/Hydroxyglut_hydro"/>
</dbReference>
<reference evidence="3" key="1">
    <citation type="submission" date="2017-11" db="EMBL/GenBank/DDBJ databases">
        <authorList>
            <person name="Zhu W."/>
        </authorList>
    </citation>
    <scope>NUCLEOTIDE SEQUENCE [LARGE SCALE GENOMIC DNA]</scope>
    <source>
        <strain evidence="3">CAU 1183</strain>
    </source>
</reference>